<reference evidence="2 3" key="1">
    <citation type="submission" date="2016-02" db="EMBL/GenBank/DDBJ databases">
        <title>Comparative genomic and transcriptomic foundation for Pichia pastoris.</title>
        <authorList>
            <person name="Love K.R."/>
            <person name="Shah K.A."/>
            <person name="Whittaker C.A."/>
            <person name="Wu J."/>
            <person name="Bartlett M.C."/>
            <person name="Ma D."/>
            <person name="Leeson R.L."/>
            <person name="Priest M."/>
            <person name="Young S.K."/>
            <person name="Love J.C."/>
        </authorList>
    </citation>
    <scope>NUCLEOTIDE SEQUENCE [LARGE SCALE GENOMIC DNA]</scope>
    <source>
        <strain evidence="2 3">ATCC 28485</strain>
    </source>
</reference>
<name>A0A1B2JDW6_PICPA</name>
<evidence type="ECO:0000256" key="1">
    <source>
        <dbReference type="ARBA" id="ARBA00022790"/>
    </source>
</evidence>
<dbReference type="PANTHER" id="PTHR15350:SF5">
    <property type="entry name" value="COP9 SIGNALOSOME COMPLEX SUBUNIT 7"/>
    <property type="match status" value="1"/>
</dbReference>
<keyword evidence="1" id="KW-0736">Signalosome</keyword>
<protein>
    <submittedName>
        <fullName evidence="2">BA75_02170T0</fullName>
    </submittedName>
</protein>
<proteinExistence type="predicted"/>
<evidence type="ECO:0000313" key="2">
    <source>
        <dbReference type="EMBL" id="ANZ76240.1"/>
    </source>
</evidence>
<dbReference type="GO" id="GO:0008180">
    <property type="term" value="C:COP9 signalosome"/>
    <property type="evidence" value="ECO:0007669"/>
    <property type="project" value="UniProtKB-KW"/>
</dbReference>
<dbReference type="PANTHER" id="PTHR15350">
    <property type="entry name" value="COP9 SIGNALOSOME COMPLEX SUBUNIT 7/DENDRITIC CELL PROTEIN GA17"/>
    <property type="match status" value="1"/>
</dbReference>
<evidence type="ECO:0000313" key="3">
    <source>
        <dbReference type="Proteomes" id="UP000094565"/>
    </source>
</evidence>
<dbReference type="InterPro" id="IPR045237">
    <property type="entry name" value="COPS7/eIF3m"/>
</dbReference>
<dbReference type="EMBL" id="CP014585">
    <property type="protein sequence ID" value="ANZ76240.1"/>
    <property type="molecule type" value="Genomic_DNA"/>
</dbReference>
<dbReference type="Proteomes" id="UP000094565">
    <property type="component" value="Chromosome 2"/>
</dbReference>
<sequence length="188" mass="21694">MIARDIFQDFYFTGYNRLRTRENANSESRQTMLTLELFAFGRLEHYDGFQEQLLPLSPRELAKLKQLTLLDYAADKVSIGYDKLKPLLGFSTNVELEHFLYLINETLVQLKVDAIAQLVEIETITPREVLVEGDNTIPLELFSKEDVNSTRGLIKKLDSFKKDRILKVNESLQRQLKEVDQHGINSAS</sequence>
<keyword evidence="3" id="KW-1185">Reference proteome</keyword>
<organism evidence="2 3">
    <name type="scientific">Komagataella pastoris</name>
    <name type="common">Yeast</name>
    <name type="synonym">Pichia pastoris</name>
    <dbReference type="NCBI Taxonomy" id="4922"/>
    <lineage>
        <taxon>Eukaryota</taxon>
        <taxon>Fungi</taxon>
        <taxon>Dikarya</taxon>
        <taxon>Ascomycota</taxon>
        <taxon>Saccharomycotina</taxon>
        <taxon>Pichiomycetes</taxon>
        <taxon>Pichiales</taxon>
        <taxon>Pichiaceae</taxon>
        <taxon>Komagataella</taxon>
    </lineage>
</organism>
<dbReference type="AlphaFoldDB" id="A0A1B2JDW6"/>
<dbReference type="OrthoDB" id="10265275at2759"/>
<gene>
    <name evidence="2" type="ORF">ATY40_BA7502170</name>
</gene>
<accession>A0A1B2JDW6</accession>